<dbReference type="InterPro" id="IPR046533">
    <property type="entry name" value="DUF6598"/>
</dbReference>
<dbReference type="KEGG" id="bdi:100841931"/>
<dbReference type="RefSeq" id="XP_014755164.1">
    <property type="nucleotide sequence ID" value="XM_014899678.2"/>
</dbReference>
<dbReference type="Gramene" id="KQK07783">
    <property type="protein sequence ID" value="KQK07783"/>
    <property type="gene ID" value="BRADI_2g37592v3"/>
</dbReference>
<dbReference type="AlphaFoldDB" id="I1HMF2"/>
<dbReference type="STRING" id="15368.I1HMF2"/>
<dbReference type="OrthoDB" id="681537at2759"/>
<evidence type="ECO:0000313" key="5">
    <source>
        <dbReference type="Proteomes" id="UP000008810"/>
    </source>
</evidence>
<proteinExistence type="predicted"/>
<evidence type="ECO:0000256" key="1">
    <source>
        <dbReference type="SAM" id="MobiDB-lite"/>
    </source>
</evidence>
<evidence type="ECO:0000259" key="2">
    <source>
        <dbReference type="Pfam" id="PF20241"/>
    </source>
</evidence>
<dbReference type="Proteomes" id="UP000008810">
    <property type="component" value="Chromosome 2"/>
</dbReference>
<feature type="compositionally biased region" description="Basic residues" evidence="1">
    <location>
        <begin position="28"/>
        <end position="45"/>
    </location>
</feature>
<feature type="domain" description="DUF6598" evidence="2">
    <location>
        <begin position="216"/>
        <end position="456"/>
    </location>
</feature>
<dbReference type="PANTHER" id="PTHR33065">
    <property type="entry name" value="OS07G0486400 PROTEIN"/>
    <property type="match status" value="1"/>
</dbReference>
<gene>
    <name evidence="4" type="primary">LOC100841931</name>
    <name evidence="3" type="ORF">BRADI_2g37592v3</name>
</gene>
<evidence type="ECO:0000313" key="4">
    <source>
        <dbReference type="EnsemblPlants" id="KQK07783"/>
    </source>
</evidence>
<dbReference type="RefSeq" id="XP_024315301.1">
    <property type="nucleotide sequence ID" value="XM_024459533.1"/>
</dbReference>
<protein>
    <recommendedName>
        <fullName evidence="2">DUF6598 domain-containing protein</fullName>
    </recommendedName>
</protein>
<organism evidence="4">
    <name type="scientific">Brachypodium distachyon</name>
    <name type="common">Purple false brome</name>
    <name type="synonym">Trachynia distachya</name>
    <dbReference type="NCBI Taxonomy" id="15368"/>
    <lineage>
        <taxon>Eukaryota</taxon>
        <taxon>Viridiplantae</taxon>
        <taxon>Streptophyta</taxon>
        <taxon>Embryophyta</taxon>
        <taxon>Tracheophyta</taxon>
        <taxon>Spermatophyta</taxon>
        <taxon>Magnoliopsida</taxon>
        <taxon>Liliopsida</taxon>
        <taxon>Poales</taxon>
        <taxon>Poaceae</taxon>
        <taxon>BOP clade</taxon>
        <taxon>Pooideae</taxon>
        <taxon>Stipodae</taxon>
        <taxon>Brachypodieae</taxon>
        <taxon>Brachypodium</taxon>
    </lineage>
</organism>
<dbReference type="EMBL" id="CM000881">
    <property type="protein sequence ID" value="KQK07783.1"/>
    <property type="molecule type" value="Genomic_DNA"/>
</dbReference>
<keyword evidence="5" id="KW-1185">Reference proteome</keyword>
<reference evidence="3 4" key="1">
    <citation type="journal article" date="2010" name="Nature">
        <title>Genome sequencing and analysis of the model grass Brachypodium distachyon.</title>
        <authorList>
            <consortium name="International Brachypodium Initiative"/>
        </authorList>
    </citation>
    <scope>NUCLEOTIDE SEQUENCE [LARGE SCALE GENOMIC DNA]</scope>
    <source>
        <strain evidence="3">Bd21</strain>
        <strain evidence="4">cv. Bd21</strain>
    </source>
</reference>
<name>I1HMF2_BRADI</name>
<accession>I1HMF2</accession>
<dbReference type="Pfam" id="PF20241">
    <property type="entry name" value="DUF6598"/>
    <property type="match status" value="1"/>
</dbReference>
<evidence type="ECO:0000313" key="3">
    <source>
        <dbReference type="EMBL" id="KQK07783.1"/>
    </source>
</evidence>
<dbReference type="GeneID" id="100841931"/>
<reference evidence="3" key="2">
    <citation type="submission" date="2017-06" db="EMBL/GenBank/DDBJ databases">
        <title>WGS assembly of Brachypodium distachyon.</title>
        <authorList>
            <consortium name="The International Brachypodium Initiative"/>
            <person name="Lucas S."/>
            <person name="Harmon-Smith M."/>
            <person name="Lail K."/>
            <person name="Tice H."/>
            <person name="Grimwood J."/>
            <person name="Bruce D."/>
            <person name="Barry K."/>
            <person name="Shu S."/>
            <person name="Lindquist E."/>
            <person name="Wang M."/>
            <person name="Pitluck S."/>
            <person name="Vogel J.P."/>
            <person name="Garvin D.F."/>
            <person name="Mockler T.C."/>
            <person name="Schmutz J."/>
            <person name="Rokhsar D."/>
            <person name="Bevan M.W."/>
        </authorList>
    </citation>
    <scope>NUCLEOTIDE SEQUENCE</scope>
    <source>
        <strain evidence="3">Bd21</strain>
    </source>
</reference>
<dbReference type="eggNOG" id="ENOG502R3B0">
    <property type="taxonomic scope" value="Eukaryota"/>
</dbReference>
<sequence length="469" mass="52842">MADLAHEAECDLLMELLLEDTDEEAEKKRRRVRGGKGGKKKKKAASKVGKAEGSSSATAADAARKTELARVRKLVEAQKDKVVNRPEPKPRVLPEVVDLAAAAACRAEAEEARRKNQWAEQVAAMDKWLNTGDPDAAECWNRWVKEDMEAMKPREQEIDRREYMSDPLAVEAKNYREFWNTLWTDCCGSYEDTTLIPPMLYTDIKPTTHSSYTMRTLQVFKVKIVEIQEELHWPLQVFGIVAARDSIDRNRNVIFHRKRDNCQIIHEESPYLTLTGPTRAIVVVDPVCFEVDLKVKVCTEGDDRDLSYLVVHYHDSGSMNSYVFNQVSTSKLSTIDLSFGDIVNSVEATISVKIISSQWPKGFRGLFYANTTSLDSVKIDLLTFEGGELVVGDDGTIELSRRVVSVELDGELRVSVMATSLKDGSVERDSNTLKAKKATRREMEIKVLGCKMKVIVAWSVVPSVQQYRS</sequence>
<feature type="compositionally biased region" description="Low complexity" evidence="1">
    <location>
        <begin position="46"/>
        <end position="56"/>
    </location>
</feature>
<reference evidence="4" key="3">
    <citation type="submission" date="2018-08" db="UniProtKB">
        <authorList>
            <consortium name="EnsemblPlants"/>
        </authorList>
    </citation>
    <scope>IDENTIFICATION</scope>
    <source>
        <strain evidence="4">cv. Bd21</strain>
    </source>
</reference>
<dbReference type="EnsemblPlants" id="KQK07783">
    <property type="protein sequence ID" value="KQK07783"/>
    <property type="gene ID" value="BRADI_2g37592v3"/>
</dbReference>
<dbReference type="RefSeq" id="XP_014755165.1">
    <property type="nucleotide sequence ID" value="XM_014899679.2"/>
</dbReference>
<dbReference type="PANTHER" id="PTHR33065:SF111">
    <property type="entry name" value="DUF6598 DOMAIN-CONTAINING PROTEIN"/>
    <property type="match status" value="1"/>
</dbReference>
<dbReference type="OMA" id="FHYHDSG"/>
<dbReference type="HOGENOM" id="CLU_030845_0_0_1"/>
<dbReference type="RefSeq" id="XP_024315302.1">
    <property type="nucleotide sequence ID" value="XM_024459534.1"/>
</dbReference>
<feature type="region of interest" description="Disordered" evidence="1">
    <location>
        <begin position="23"/>
        <end position="67"/>
    </location>
</feature>